<reference evidence="4" key="1">
    <citation type="journal article" date="2020" name="Stud. Mycol.">
        <title>101 Dothideomycetes genomes: a test case for predicting lifestyles and emergence of pathogens.</title>
        <authorList>
            <person name="Haridas S."/>
            <person name="Albert R."/>
            <person name="Binder M."/>
            <person name="Bloem J."/>
            <person name="Labutti K."/>
            <person name="Salamov A."/>
            <person name="Andreopoulos B."/>
            <person name="Baker S."/>
            <person name="Barry K."/>
            <person name="Bills G."/>
            <person name="Bluhm B."/>
            <person name="Cannon C."/>
            <person name="Castanera R."/>
            <person name="Culley D."/>
            <person name="Daum C."/>
            <person name="Ezra D."/>
            <person name="Gonzalez J."/>
            <person name="Henrissat B."/>
            <person name="Kuo A."/>
            <person name="Liang C."/>
            <person name="Lipzen A."/>
            <person name="Lutzoni F."/>
            <person name="Magnuson J."/>
            <person name="Mondo S."/>
            <person name="Nolan M."/>
            <person name="Ohm R."/>
            <person name="Pangilinan J."/>
            <person name="Park H.-J."/>
            <person name="Ramirez L."/>
            <person name="Alfaro M."/>
            <person name="Sun H."/>
            <person name="Tritt A."/>
            <person name="Yoshinaga Y."/>
            <person name="Zwiers L.-H."/>
            <person name="Turgeon B."/>
            <person name="Goodwin S."/>
            <person name="Spatafora J."/>
            <person name="Crous P."/>
            <person name="Grigoriev I."/>
        </authorList>
    </citation>
    <scope>NUCLEOTIDE SEQUENCE</scope>
    <source>
        <strain evidence="4">CBS 122368</strain>
    </source>
</reference>
<dbReference type="InterPro" id="IPR036875">
    <property type="entry name" value="Znf_CCHC_sf"/>
</dbReference>
<name>A0A6A6IG76_9PLEO</name>
<dbReference type="PANTHER" id="PTHR23002">
    <property type="entry name" value="ZINC FINGER CCHC DOMAIN CONTAINING PROTEIN"/>
    <property type="match status" value="1"/>
</dbReference>
<dbReference type="EMBL" id="ML987195">
    <property type="protein sequence ID" value="KAF2249441.1"/>
    <property type="molecule type" value="Genomic_DNA"/>
</dbReference>
<sequence>MSTRGAPPSQSGTNHRGRRAAKSNGNASQRDNPSKLAESQVKTKMAPSKGGNITKAKRAYLTPAQFARLKSGRKANVFVGPKGDGFIGIEGAYVNLLHHHWGFAKKHLANGTSALFIEDGVKPIVQWIYSYMLGGEKDTDCQSKLDDLSIPQLIDLYDHATYLEYQSLADRVIGYLRSRFRQVLPNVNSIQRINLVIPSLTDYVIKLIADVMTKPLVFDYTAYMTHAEEDADFRIALEESIHQTLDHRVILSEKYYNGPNPNRYLRESNDYYLKTENNGIPPKPVVKLPIAADTKKPTSASAEEGPLERKPRQKRRLRKPTKNTVETASVDASQAAEPTTSPADQPEAKKQNRKEKFKSRQNCFRCGEKGHIARDCSVTLDEGIAPSMNTDGTAIRAGESVTTKEVSKKRTRRLPVCFNCSETGHTARNCTVDQGLATIPEENAAKTGEADTGIKDESKNGTRPPPVCYNCNEEGHIARNCRYPREFSRQNHFNENLTDNPDPNVGRGRNKNRRRARVDRYMDYVQAIPVIHNGEGITTCDREVRLGEVTRTGLWIE</sequence>
<dbReference type="GO" id="GO:0003676">
    <property type="term" value="F:nucleic acid binding"/>
    <property type="evidence" value="ECO:0007669"/>
    <property type="project" value="InterPro"/>
</dbReference>
<evidence type="ECO:0000256" key="1">
    <source>
        <dbReference type="PROSITE-ProRule" id="PRU00047"/>
    </source>
</evidence>
<dbReference type="PROSITE" id="PS50158">
    <property type="entry name" value="ZF_CCHC"/>
    <property type="match status" value="3"/>
</dbReference>
<dbReference type="Pfam" id="PF00098">
    <property type="entry name" value="zf-CCHC"/>
    <property type="match status" value="3"/>
</dbReference>
<feature type="region of interest" description="Disordered" evidence="2">
    <location>
        <begin position="1"/>
        <end position="54"/>
    </location>
</feature>
<dbReference type="InterPro" id="IPR001878">
    <property type="entry name" value="Znf_CCHC"/>
</dbReference>
<evidence type="ECO:0000313" key="5">
    <source>
        <dbReference type="Proteomes" id="UP000800094"/>
    </source>
</evidence>
<proteinExistence type="predicted"/>
<dbReference type="RefSeq" id="XP_033684445.1">
    <property type="nucleotide sequence ID" value="XM_033834935.1"/>
</dbReference>
<keyword evidence="1" id="KW-0862">Zinc</keyword>
<dbReference type="OrthoDB" id="3863715at2759"/>
<feature type="compositionally biased region" description="Polar residues" evidence="2">
    <location>
        <begin position="322"/>
        <end position="343"/>
    </location>
</feature>
<evidence type="ECO:0000313" key="4">
    <source>
        <dbReference type="EMBL" id="KAF2249441.1"/>
    </source>
</evidence>
<keyword evidence="1" id="KW-0479">Metal-binding</keyword>
<feature type="domain" description="CCHC-type" evidence="3">
    <location>
        <begin position="417"/>
        <end position="430"/>
    </location>
</feature>
<feature type="compositionally biased region" description="Polar residues" evidence="2">
    <location>
        <begin position="492"/>
        <end position="501"/>
    </location>
</feature>
<keyword evidence="1" id="KW-0863">Zinc-finger</keyword>
<feature type="region of interest" description="Disordered" evidence="2">
    <location>
        <begin position="293"/>
        <end position="358"/>
    </location>
</feature>
<accession>A0A6A6IG76</accession>
<gene>
    <name evidence="4" type="ORF">BU26DRAFT_595348</name>
</gene>
<evidence type="ECO:0000256" key="2">
    <source>
        <dbReference type="SAM" id="MobiDB-lite"/>
    </source>
</evidence>
<dbReference type="SMART" id="SM00343">
    <property type="entry name" value="ZnF_C2HC"/>
    <property type="match status" value="3"/>
</dbReference>
<feature type="domain" description="CCHC-type" evidence="3">
    <location>
        <begin position="363"/>
        <end position="376"/>
    </location>
</feature>
<feature type="compositionally biased region" description="Polar residues" evidence="2">
    <location>
        <begin position="1"/>
        <end position="14"/>
    </location>
</feature>
<feature type="domain" description="CCHC-type" evidence="3">
    <location>
        <begin position="468"/>
        <end position="482"/>
    </location>
</feature>
<evidence type="ECO:0000259" key="3">
    <source>
        <dbReference type="PROSITE" id="PS50158"/>
    </source>
</evidence>
<protein>
    <recommendedName>
        <fullName evidence="3">CCHC-type domain-containing protein</fullName>
    </recommendedName>
</protein>
<dbReference type="GO" id="GO:0008270">
    <property type="term" value="F:zinc ion binding"/>
    <property type="evidence" value="ECO:0007669"/>
    <property type="project" value="UniProtKB-KW"/>
</dbReference>
<dbReference type="AlphaFoldDB" id="A0A6A6IG76"/>
<feature type="compositionally biased region" description="Basic residues" evidence="2">
    <location>
        <begin position="311"/>
        <end position="321"/>
    </location>
</feature>
<organism evidence="4 5">
    <name type="scientific">Trematosphaeria pertusa</name>
    <dbReference type="NCBI Taxonomy" id="390896"/>
    <lineage>
        <taxon>Eukaryota</taxon>
        <taxon>Fungi</taxon>
        <taxon>Dikarya</taxon>
        <taxon>Ascomycota</taxon>
        <taxon>Pezizomycotina</taxon>
        <taxon>Dothideomycetes</taxon>
        <taxon>Pleosporomycetidae</taxon>
        <taxon>Pleosporales</taxon>
        <taxon>Massarineae</taxon>
        <taxon>Trematosphaeriaceae</taxon>
        <taxon>Trematosphaeria</taxon>
    </lineage>
</organism>
<dbReference type="InterPro" id="IPR051714">
    <property type="entry name" value="Znf_CCHC_NABP"/>
</dbReference>
<dbReference type="Gene3D" id="4.10.60.10">
    <property type="entry name" value="Zinc finger, CCHC-type"/>
    <property type="match status" value="3"/>
</dbReference>
<dbReference type="SUPFAM" id="SSF57756">
    <property type="entry name" value="Retrovirus zinc finger-like domains"/>
    <property type="match status" value="3"/>
</dbReference>
<feature type="region of interest" description="Disordered" evidence="2">
    <location>
        <begin position="492"/>
        <end position="515"/>
    </location>
</feature>
<dbReference type="GeneID" id="54588265"/>
<dbReference type="Proteomes" id="UP000800094">
    <property type="component" value="Unassembled WGS sequence"/>
</dbReference>
<keyword evidence="5" id="KW-1185">Reference proteome</keyword>